<dbReference type="EMBL" id="FWEW01002617">
    <property type="protein sequence ID" value="SLM38635.1"/>
    <property type="molecule type" value="Genomic_DNA"/>
</dbReference>
<reference evidence="4" key="1">
    <citation type="submission" date="2017-03" db="EMBL/GenBank/DDBJ databases">
        <authorList>
            <person name="Sharma R."/>
            <person name="Thines M."/>
        </authorList>
    </citation>
    <scope>NUCLEOTIDE SEQUENCE [LARGE SCALE GENOMIC DNA]</scope>
</reference>
<accession>A0A1W5D6E4</accession>
<evidence type="ECO:0000313" key="4">
    <source>
        <dbReference type="Proteomes" id="UP000192927"/>
    </source>
</evidence>
<evidence type="ECO:0000256" key="1">
    <source>
        <dbReference type="SAM" id="MobiDB-lite"/>
    </source>
</evidence>
<dbReference type="Proteomes" id="UP000192927">
    <property type="component" value="Unassembled WGS sequence"/>
</dbReference>
<protein>
    <submittedName>
        <fullName evidence="3">Reverse transcriptase, RNA-dependent DNA polymerase</fullName>
    </submittedName>
</protein>
<keyword evidence="3" id="KW-0808">Transferase</keyword>
<dbReference type="AlphaFoldDB" id="A0A1W5D6E4"/>
<dbReference type="PANTHER" id="PTHR11439">
    <property type="entry name" value="GAG-POL-RELATED RETROTRANSPOSON"/>
    <property type="match status" value="1"/>
</dbReference>
<dbReference type="InterPro" id="IPR013103">
    <property type="entry name" value="RVT_2"/>
</dbReference>
<evidence type="ECO:0000313" key="3">
    <source>
        <dbReference type="EMBL" id="SLM38635.1"/>
    </source>
</evidence>
<dbReference type="GO" id="GO:0003964">
    <property type="term" value="F:RNA-directed DNA polymerase activity"/>
    <property type="evidence" value="ECO:0007669"/>
    <property type="project" value="UniProtKB-KW"/>
</dbReference>
<keyword evidence="3" id="KW-0695">RNA-directed DNA polymerase</keyword>
<feature type="domain" description="Reverse transcriptase Ty1/copia-type" evidence="2">
    <location>
        <begin position="222"/>
        <end position="350"/>
    </location>
</feature>
<dbReference type="PANTHER" id="PTHR11439:SF467">
    <property type="entry name" value="INTEGRASE CATALYTIC DOMAIN-CONTAINING PROTEIN"/>
    <property type="match status" value="1"/>
</dbReference>
<feature type="compositionally biased region" description="Basic and acidic residues" evidence="1">
    <location>
        <begin position="142"/>
        <end position="158"/>
    </location>
</feature>
<proteinExistence type="predicted"/>
<keyword evidence="3" id="KW-0548">Nucleotidyltransferase</keyword>
<sequence>MATPDTLENNIHNALKDLEQTVQGNMEIELPGPDLEVPTALKTKVLKPMEVVKQSSYIETSKQQKRELTGLDLEVPTSSVPKDTTARTGPSDYSYNTSAPGTKAPDQVVRQFLPVKVPRLRKEDDNKPAAEQPKQSPLAETPSKRQRENEHDQAKDQHIAKRLCAMLALMANEQEDDQVDRSQPKGVEIHTPTSYSEAVGDPVWGELWKEAIEAELTALASNGTWKEVVLPKCASIVTSKWVFKPKLQTDGKLDKLKARIVARGFLQMHGINYKDTFAPTVKYNTLCTFLAIIAMEDVECHQVDVNNAFTKLFLKEEIYMAAPPGVKVAPGRVLQILRSLYGLKQADIPFAAQTIEGIHWFKKAFAKVFKIKDLGEIKKILNVQITHDRKKKTLRLDQSHYFSDLFTRLGIKADKHKPTNIPLNGYDALRSAGPEDQQINPHEYQHIIRSLMYAMIHTRPDITFALSRLSQFLANPAEHHGQILKGLL</sequence>
<feature type="compositionally biased region" description="Polar residues" evidence="1">
    <location>
        <begin position="76"/>
        <end position="100"/>
    </location>
</feature>
<keyword evidence="4" id="KW-1185">Reference proteome</keyword>
<feature type="region of interest" description="Disordered" evidence="1">
    <location>
        <begin position="57"/>
        <end position="158"/>
    </location>
</feature>
<evidence type="ECO:0000259" key="2">
    <source>
        <dbReference type="Pfam" id="PF07727"/>
    </source>
</evidence>
<organism evidence="3 4">
    <name type="scientific">Lasallia pustulata</name>
    <dbReference type="NCBI Taxonomy" id="136370"/>
    <lineage>
        <taxon>Eukaryota</taxon>
        <taxon>Fungi</taxon>
        <taxon>Dikarya</taxon>
        <taxon>Ascomycota</taxon>
        <taxon>Pezizomycotina</taxon>
        <taxon>Lecanoromycetes</taxon>
        <taxon>OSLEUM clade</taxon>
        <taxon>Umbilicariomycetidae</taxon>
        <taxon>Umbilicariales</taxon>
        <taxon>Umbilicariaceae</taxon>
        <taxon>Lasallia</taxon>
    </lineage>
</organism>
<name>A0A1W5D6E4_9LECA</name>
<dbReference type="Pfam" id="PF07727">
    <property type="entry name" value="RVT_2"/>
    <property type="match status" value="1"/>
</dbReference>